<feature type="domain" description="RDD" evidence="8">
    <location>
        <begin position="96"/>
        <end position="210"/>
    </location>
</feature>
<keyword evidence="3 7" id="KW-0812">Transmembrane</keyword>
<dbReference type="OrthoDB" id="9793824at2"/>
<feature type="transmembrane region" description="Helical" evidence="7">
    <location>
        <begin position="126"/>
        <end position="145"/>
    </location>
</feature>
<keyword evidence="4 7" id="KW-1133">Transmembrane helix</keyword>
<keyword evidence="10" id="KW-1185">Reference proteome</keyword>
<comment type="caution">
    <text evidence="9">The sequence shown here is derived from an EMBL/GenBank/DDBJ whole genome shotgun (WGS) entry which is preliminary data.</text>
</comment>
<dbReference type="InterPro" id="IPR010432">
    <property type="entry name" value="RDD"/>
</dbReference>
<evidence type="ECO:0000313" key="10">
    <source>
        <dbReference type="Proteomes" id="UP000450000"/>
    </source>
</evidence>
<dbReference type="EMBL" id="WBOF01000002">
    <property type="protein sequence ID" value="MQS16080.1"/>
    <property type="molecule type" value="Genomic_DNA"/>
</dbReference>
<protein>
    <submittedName>
        <fullName evidence="9">RDD family protein</fullName>
    </submittedName>
</protein>
<evidence type="ECO:0000256" key="7">
    <source>
        <dbReference type="SAM" id="Phobius"/>
    </source>
</evidence>
<dbReference type="PANTHER" id="PTHR36115">
    <property type="entry name" value="PROLINE-RICH ANTIGEN HOMOLOG-RELATED"/>
    <property type="match status" value="1"/>
</dbReference>
<evidence type="ECO:0000256" key="3">
    <source>
        <dbReference type="ARBA" id="ARBA00022692"/>
    </source>
</evidence>
<evidence type="ECO:0000313" key="9">
    <source>
        <dbReference type="EMBL" id="MQS16080.1"/>
    </source>
</evidence>
<dbReference type="GO" id="GO:0005886">
    <property type="term" value="C:plasma membrane"/>
    <property type="evidence" value="ECO:0007669"/>
    <property type="project" value="UniProtKB-SubCell"/>
</dbReference>
<name>A0A6N7KX30_9ACTN</name>
<evidence type="ECO:0000256" key="5">
    <source>
        <dbReference type="ARBA" id="ARBA00023136"/>
    </source>
</evidence>
<keyword evidence="5 7" id="KW-0472">Membrane</keyword>
<evidence type="ECO:0000256" key="4">
    <source>
        <dbReference type="ARBA" id="ARBA00022989"/>
    </source>
</evidence>
<dbReference type="PANTHER" id="PTHR36115:SF6">
    <property type="entry name" value="PROLINE-RICH ANTIGEN HOMOLOG"/>
    <property type="match status" value="1"/>
</dbReference>
<dbReference type="InterPro" id="IPR051791">
    <property type="entry name" value="Pra-immunoreactive"/>
</dbReference>
<dbReference type="Pfam" id="PF06271">
    <property type="entry name" value="RDD"/>
    <property type="match status" value="1"/>
</dbReference>
<proteinExistence type="predicted"/>
<reference evidence="9 10" key="1">
    <citation type="submission" date="2019-09" db="EMBL/GenBank/DDBJ databases">
        <title>Genome Sequences of Streptomyces kaniharaensis ATCC 21070.</title>
        <authorList>
            <person name="Zhu W."/>
            <person name="De Crecy-Lagard V."/>
            <person name="Richards N.G."/>
        </authorList>
    </citation>
    <scope>NUCLEOTIDE SEQUENCE [LARGE SCALE GENOMIC DNA]</scope>
    <source>
        <strain evidence="9 10">SF-557</strain>
    </source>
</reference>
<evidence type="ECO:0000259" key="8">
    <source>
        <dbReference type="Pfam" id="PF06271"/>
    </source>
</evidence>
<sequence length="217" mass="22871">MTDQDDHSGQYDQPPGASGPGQYGQPPGASGPGQYGQPPGASGPGQYGQPPGASGPGQYGQPPGASGPGQYGQPPGSTGTAAPYPGIKSPAIPYTDWFHRAGGYLLDIVPVLIIVFIGAITRTSFVIVLAYLVALAFWFYNRCILGGQGQSFGKRVMGIKLVSEETGRPIGTLMTFARDLCHILDSLACYIGWLFPLWDAKRQTFADKIVRTVVVPV</sequence>
<organism evidence="9 10">
    <name type="scientific">Streptomyces kaniharaensis</name>
    <dbReference type="NCBI Taxonomy" id="212423"/>
    <lineage>
        <taxon>Bacteria</taxon>
        <taxon>Bacillati</taxon>
        <taxon>Actinomycetota</taxon>
        <taxon>Actinomycetes</taxon>
        <taxon>Kitasatosporales</taxon>
        <taxon>Streptomycetaceae</taxon>
        <taxon>Streptomyces</taxon>
    </lineage>
</organism>
<evidence type="ECO:0000256" key="1">
    <source>
        <dbReference type="ARBA" id="ARBA00004651"/>
    </source>
</evidence>
<evidence type="ECO:0000256" key="6">
    <source>
        <dbReference type="SAM" id="MobiDB-lite"/>
    </source>
</evidence>
<dbReference type="AlphaFoldDB" id="A0A6N7KX30"/>
<gene>
    <name evidence="9" type="ORF">F7Q99_28525</name>
</gene>
<accession>A0A6N7KX30</accession>
<feature type="region of interest" description="Disordered" evidence="6">
    <location>
        <begin position="1"/>
        <end position="84"/>
    </location>
</feature>
<feature type="transmembrane region" description="Helical" evidence="7">
    <location>
        <begin position="101"/>
        <end position="120"/>
    </location>
</feature>
<keyword evidence="2" id="KW-1003">Cell membrane</keyword>
<comment type="subcellular location">
    <subcellularLocation>
        <location evidence="1">Cell membrane</location>
        <topology evidence="1">Multi-pass membrane protein</topology>
    </subcellularLocation>
</comment>
<evidence type="ECO:0000256" key="2">
    <source>
        <dbReference type="ARBA" id="ARBA00022475"/>
    </source>
</evidence>
<dbReference type="Proteomes" id="UP000450000">
    <property type="component" value="Unassembled WGS sequence"/>
</dbReference>